<dbReference type="Proteomes" id="UP000639772">
    <property type="component" value="Chromosome 7"/>
</dbReference>
<dbReference type="EMBL" id="JADCNM010000007">
    <property type="protein sequence ID" value="KAG0474710.1"/>
    <property type="molecule type" value="Genomic_DNA"/>
</dbReference>
<name>A0A835QJX5_VANPL</name>
<gene>
    <name evidence="1" type="ORF">HPP92_014396</name>
</gene>
<protein>
    <submittedName>
        <fullName evidence="1">Uncharacterized protein</fullName>
    </submittedName>
</protein>
<evidence type="ECO:0000313" key="1">
    <source>
        <dbReference type="EMBL" id="KAG0474710.1"/>
    </source>
</evidence>
<feature type="non-terminal residue" evidence="1">
    <location>
        <position position="1"/>
    </location>
</feature>
<organism evidence="1 2">
    <name type="scientific">Vanilla planifolia</name>
    <name type="common">Vanilla</name>
    <dbReference type="NCBI Taxonomy" id="51239"/>
    <lineage>
        <taxon>Eukaryota</taxon>
        <taxon>Viridiplantae</taxon>
        <taxon>Streptophyta</taxon>
        <taxon>Embryophyta</taxon>
        <taxon>Tracheophyta</taxon>
        <taxon>Spermatophyta</taxon>
        <taxon>Magnoliopsida</taxon>
        <taxon>Liliopsida</taxon>
        <taxon>Asparagales</taxon>
        <taxon>Orchidaceae</taxon>
        <taxon>Vanilloideae</taxon>
        <taxon>Vanilleae</taxon>
        <taxon>Vanilla</taxon>
    </lineage>
</organism>
<comment type="caution">
    <text evidence="1">The sequence shown here is derived from an EMBL/GenBank/DDBJ whole genome shotgun (WGS) entry which is preliminary data.</text>
</comment>
<reference evidence="1 2" key="1">
    <citation type="journal article" date="2020" name="Nat. Food">
        <title>A phased Vanilla planifolia genome enables genetic improvement of flavour and production.</title>
        <authorList>
            <person name="Hasing T."/>
            <person name="Tang H."/>
            <person name="Brym M."/>
            <person name="Khazi F."/>
            <person name="Huang T."/>
            <person name="Chambers A.H."/>
        </authorList>
    </citation>
    <scope>NUCLEOTIDE SEQUENCE [LARGE SCALE GENOMIC DNA]</scope>
    <source>
        <tissue evidence="1">Leaf</tissue>
    </source>
</reference>
<evidence type="ECO:0000313" key="2">
    <source>
        <dbReference type="Proteomes" id="UP000639772"/>
    </source>
</evidence>
<dbReference type="AlphaFoldDB" id="A0A835QJX5"/>
<accession>A0A835QJX5</accession>
<sequence length="59" mass="6246">VGIAMWVSVGGICEGTAPAAGILPISRHILCQGPIRLIAVCSKRLRRITCTSHPFFAEA</sequence>
<proteinExistence type="predicted"/>
<feature type="non-terminal residue" evidence="1">
    <location>
        <position position="59"/>
    </location>
</feature>